<keyword evidence="7" id="KW-1185">Reference proteome</keyword>
<dbReference type="Pfam" id="PF04191">
    <property type="entry name" value="PEMT"/>
    <property type="match status" value="1"/>
</dbReference>
<keyword evidence="6" id="KW-0808">Transferase</keyword>
<evidence type="ECO:0000313" key="7">
    <source>
        <dbReference type="Proteomes" id="UP000199473"/>
    </source>
</evidence>
<comment type="subcellular location">
    <subcellularLocation>
        <location evidence="1">Endomembrane system</location>
        <topology evidence="1">Multi-pass membrane protein</topology>
    </subcellularLocation>
</comment>
<dbReference type="EMBL" id="FOSQ01000007">
    <property type="protein sequence ID" value="SFK80475.1"/>
    <property type="molecule type" value="Genomic_DNA"/>
</dbReference>
<dbReference type="Proteomes" id="UP000199473">
    <property type="component" value="Unassembled WGS sequence"/>
</dbReference>
<dbReference type="GO" id="GO:0032259">
    <property type="term" value="P:methylation"/>
    <property type="evidence" value="ECO:0007669"/>
    <property type="project" value="UniProtKB-KW"/>
</dbReference>
<sequence>MPNTVPPPNIIPWPPLIFIGAALAAFALGRVAPAPEWLDGDIAEGIGWAMMALGLGLDIVAVLTLRMHEANILPNRPASRLVTTGIYAWSRNPIYLGNGILLAGAALAFCNLWFLLAAAVASFAVLRLAVLREERHLAARFGAAWEDYRSRTGRWFGQWNDDN</sequence>
<evidence type="ECO:0000256" key="3">
    <source>
        <dbReference type="ARBA" id="ARBA00022989"/>
    </source>
</evidence>
<feature type="transmembrane region" description="Helical" evidence="5">
    <location>
        <begin position="45"/>
        <end position="65"/>
    </location>
</feature>
<dbReference type="AlphaFoldDB" id="A0A1I4CHQ8"/>
<evidence type="ECO:0000256" key="5">
    <source>
        <dbReference type="SAM" id="Phobius"/>
    </source>
</evidence>
<dbReference type="OrthoDB" id="9811969at2"/>
<dbReference type="GO" id="GO:0012505">
    <property type="term" value="C:endomembrane system"/>
    <property type="evidence" value="ECO:0007669"/>
    <property type="project" value="UniProtKB-SubCell"/>
</dbReference>
<proteinExistence type="predicted"/>
<dbReference type="RefSeq" id="WP_092961438.1">
    <property type="nucleotide sequence ID" value="NZ_FOSQ01000007.1"/>
</dbReference>
<keyword evidence="2 5" id="KW-0812">Transmembrane</keyword>
<keyword evidence="4 5" id="KW-0472">Membrane</keyword>
<accession>A0A1I4CHQ8</accession>
<keyword evidence="6" id="KW-0489">Methyltransferase</keyword>
<gene>
    <name evidence="6" type="ORF">SAMN02745775_107260</name>
</gene>
<feature type="transmembrane region" description="Helical" evidence="5">
    <location>
        <begin position="100"/>
        <end position="126"/>
    </location>
</feature>
<protein>
    <submittedName>
        <fullName evidence="6">Protein-S-isoprenylcysteine O-methyltransferase Ste14</fullName>
    </submittedName>
</protein>
<dbReference type="InterPro" id="IPR007318">
    <property type="entry name" value="Phopholipid_MeTrfase"/>
</dbReference>
<reference evidence="6 7" key="1">
    <citation type="submission" date="2016-10" db="EMBL/GenBank/DDBJ databases">
        <authorList>
            <person name="de Groot N.N."/>
        </authorList>
    </citation>
    <scope>NUCLEOTIDE SEQUENCE [LARGE SCALE GENOMIC DNA]</scope>
    <source>
        <strain evidence="6 7">DSM 19981</strain>
    </source>
</reference>
<dbReference type="GO" id="GO:0008168">
    <property type="term" value="F:methyltransferase activity"/>
    <property type="evidence" value="ECO:0007669"/>
    <property type="project" value="UniProtKB-KW"/>
</dbReference>
<dbReference type="PANTHER" id="PTHR12714:SF24">
    <property type="entry name" value="SLR1182 PROTEIN"/>
    <property type="match status" value="1"/>
</dbReference>
<keyword evidence="3 5" id="KW-1133">Transmembrane helix</keyword>
<dbReference type="STRING" id="1123062.SAMN02745775_107260"/>
<evidence type="ECO:0000256" key="1">
    <source>
        <dbReference type="ARBA" id="ARBA00004127"/>
    </source>
</evidence>
<dbReference type="PANTHER" id="PTHR12714">
    <property type="entry name" value="PROTEIN-S ISOPRENYLCYSTEINE O-METHYLTRANSFERASE"/>
    <property type="match status" value="1"/>
</dbReference>
<evidence type="ECO:0000256" key="4">
    <source>
        <dbReference type="ARBA" id="ARBA00023136"/>
    </source>
</evidence>
<name>A0A1I4CHQ8_9PROT</name>
<dbReference type="Gene3D" id="1.20.120.1630">
    <property type="match status" value="1"/>
</dbReference>
<evidence type="ECO:0000256" key="2">
    <source>
        <dbReference type="ARBA" id="ARBA00022692"/>
    </source>
</evidence>
<organism evidence="6 7">
    <name type="scientific">Falsiroseomonas stagni DSM 19981</name>
    <dbReference type="NCBI Taxonomy" id="1123062"/>
    <lineage>
        <taxon>Bacteria</taxon>
        <taxon>Pseudomonadati</taxon>
        <taxon>Pseudomonadota</taxon>
        <taxon>Alphaproteobacteria</taxon>
        <taxon>Acetobacterales</taxon>
        <taxon>Roseomonadaceae</taxon>
        <taxon>Falsiroseomonas</taxon>
    </lineage>
</organism>
<feature type="transmembrane region" description="Helical" evidence="5">
    <location>
        <begin position="12"/>
        <end position="33"/>
    </location>
</feature>
<evidence type="ECO:0000313" key="6">
    <source>
        <dbReference type="EMBL" id="SFK80475.1"/>
    </source>
</evidence>